<accession>A0AAD3H9P4</accession>
<dbReference type="InterPro" id="IPR043504">
    <property type="entry name" value="Peptidase_S1_PA_chymotrypsin"/>
</dbReference>
<dbReference type="SMART" id="SM00020">
    <property type="entry name" value="Tryp_SPc"/>
    <property type="match status" value="1"/>
</dbReference>
<dbReference type="InterPro" id="IPR001314">
    <property type="entry name" value="Peptidase_S1A"/>
</dbReference>
<evidence type="ECO:0000313" key="7">
    <source>
        <dbReference type="EMBL" id="GFH55802.1"/>
    </source>
</evidence>
<dbReference type="PANTHER" id="PTHR24276">
    <property type="entry name" value="POLYSERASE-RELATED"/>
    <property type="match status" value="1"/>
</dbReference>
<feature type="signal peptide" evidence="5">
    <location>
        <begin position="1"/>
        <end position="20"/>
    </location>
</feature>
<name>A0AAD3H9P4_9STRA</name>
<comment type="similarity">
    <text evidence="1">Belongs to the peptidase S1 family.</text>
</comment>
<dbReference type="InterPro" id="IPR009003">
    <property type="entry name" value="Peptidase_S1_PA"/>
</dbReference>
<protein>
    <recommendedName>
        <fullName evidence="6">Peptidase S1 domain-containing protein</fullName>
    </recommendedName>
</protein>
<evidence type="ECO:0000256" key="2">
    <source>
        <dbReference type="ARBA" id="ARBA00023026"/>
    </source>
</evidence>
<dbReference type="Pfam" id="PF00089">
    <property type="entry name" value="Trypsin"/>
    <property type="match status" value="1"/>
</dbReference>
<keyword evidence="2" id="KW-0843">Virulence</keyword>
<evidence type="ECO:0000256" key="3">
    <source>
        <dbReference type="ARBA" id="ARBA00023157"/>
    </source>
</evidence>
<evidence type="ECO:0000313" key="8">
    <source>
        <dbReference type="Proteomes" id="UP001054902"/>
    </source>
</evidence>
<feature type="domain" description="Peptidase S1" evidence="6">
    <location>
        <begin position="44"/>
        <end position="285"/>
    </location>
</feature>
<keyword evidence="5" id="KW-0732">Signal</keyword>
<gene>
    <name evidence="7" type="ORF">CTEN210_12278</name>
</gene>
<dbReference type="CDD" id="cd00190">
    <property type="entry name" value="Tryp_SPc"/>
    <property type="match status" value="1"/>
</dbReference>
<dbReference type="GO" id="GO:0004252">
    <property type="term" value="F:serine-type endopeptidase activity"/>
    <property type="evidence" value="ECO:0007669"/>
    <property type="project" value="InterPro"/>
</dbReference>
<dbReference type="GO" id="GO:0006508">
    <property type="term" value="P:proteolysis"/>
    <property type="evidence" value="ECO:0007669"/>
    <property type="project" value="InterPro"/>
</dbReference>
<dbReference type="SUPFAM" id="SSF50494">
    <property type="entry name" value="Trypsin-like serine proteases"/>
    <property type="match status" value="1"/>
</dbReference>
<dbReference type="Gene3D" id="2.40.10.10">
    <property type="entry name" value="Trypsin-like serine proteases"/>
    <property type="match status" value="1"/>
</dbReference>
<feature type="chain" id="PRO_5042268682" description="Peptidase S1 domain-containing protein" evidence="5">
    <location>
        <begin position="21"/>
        <end position="574"/>
    </location>
</feature>
<keyword evidence="3" id="KW-1015">Disulfide bond</keyword>
<sequence>MKSLISLAAGLAVILASQEADEIDTSSTTSSTASAAAADNRNLIVGGDDAQMYEYGWFTSIHESNSQQGEDQKYLIGGGQLIAEEFVLTSAQSDIMVGDVVIIGQLCYEFYNCGQIRQRRKVAEIFTHPDYETGFFPGVDNDFRLLKLDAPVVNIAPVKLDVGSKSSAYTQYKRLFVVGLGLMNKGLELKAEKLQELRVTYLPTDECRIEKIPFKLGDSTMCTQLILGVENADRCIGDTGGPLYDKENGILVGLVSYGDSTCLSKSPTVYAKVSDKLDWIKSTVCSNTSFDSAICSQDLLPAVTSAPTNNWCEGGIVSEIEINTDSYPEESYFHLTDINSNQNYEEDFSVRNAGQNVTTRGSICLEKKNTSPCYRFEMIDIVGDGIGKDATDNDFCISVDHRKVHCSTNFNSFRESILFPSDQCEQSCKPVRYTLNIQTQVTNLLIINIQDLQETLVIRPYALDFFNSETEYVFPLDLCTTPTTQYTFVVLNLFDALFQIKDEDGNIVISQDDIENPYSQYQQVKKFTVARSRNLGVEDRYGNIPETPTANASRFGQFFMLPTIIISCTVFVLF</sequence>
<dbReference type="PANTHER" id="PTHR24276:SF98">
    <property type="entry name" value="FI18310P1-RELATED"/>
    <property type="match status" value="1"/>
</dbReference>
<comment type="caution">
    <text evidence="7">The sequence shown here is derived from an EMBL/GenBank/DDBJ whole genome shotgun (WGS) entry which is preliminary data.</text>
</comment>
<dbReference type="InterPro" id="IPR001254">
    <property type="entry name" value="Trypsin_dom"/>
</dbReference>
<reference evidence="7 8" key="1">
    <citation type="journal article" date="2021" name="Sci. Rep.">
        <title>The genome of the diatom Chaetoceros tenuissimus carries an ancient integrated fragment of an extant virus.</title>
        <authorList>
            <person name="Hongo Y."/>
            <person name="Kimura K."/>
            <person name="Takaki Y."/>
            <person name="Yoshida Y."/>
            <person name="Baba S."/>
            <person name="Kobayashi G."/>
            <person name="Nagasaki K."/>
            <person name="Hano T."/>
            <person name="Tomaru Y."/>
        </authorList>
    </citation>
    <scope>NUCLEOTIDE SEQUENCE [LARGE SCALE GENOMIC DNA]</scope>
    <source>
        <strain evidence="7 8">NIES-3715</strain>
    </source>
</reference>
<dbReference type="PRINTS" id="PR00722">
    <property type="entry name" value="CHYMOTRYPSIN"/>
</dbReference>
<evidence type="ECO:0000259" key="6">
    <source>
        <dbReference type="PROSITE" id="PS50240"/>
    </source>
</evidence>
<dbReference type="InterPro" id="IPR050430">
    <property type="entry name" value="Peptidase_S1"/>
</dbReference>
<dbReference type="AlphaFoldDB" id="A0AAD3H9P4"/>
<evidence type="ECO:0000256" key="4">
    <source>
        <dbReference type="ARBA" id="ARBA00023180"/>
    </source>
</evidence>
<organism evidence="7 8">
    <name type="scientific">Chaetoceros tenuissimus</name>
    <dbReference type="NCBI Taxonomy" id="426638"/>
    <lineage>
        <taxon>Eukaryota</taxon>
        <taxon>Sar</taxon>
        <taxon>Stramenopiles</taxon>
        <taxon>Ochrophyta</taxon>
        <taxon>Bacillariophyta</taxon>
        <taxon>Coscinodiscophyceae</taxon>
        <taxon>Chaetocerotophycidae</taxon>
        <taxon>Chaetocerotales</taxon>
        <taxon>Chaetocerotaceae</taxon>
        <taxon>Chaetoceros</taxon>
    </lineage>
</organism>
<dbReference type="EMBL" id="BLLK01000051">
    <property type="protein sequence ID" value="GFH55802.1"/>
    <property type="molecule type" value="Genomic_DNA"/>
</dbReference>
<proteinExistence type="inferred from homology"/>
<dbReference type="Proteomes" id="UP001054902">
    <property type="component" value="Unassembled WGS sequence"/>
</dbReference>
<dbReference type="PROSITE" id="PS50240">
    <property type="entry name" value="TRYPSIN_DOM"/>
    <property type="match status" value="1"/>
</dbReference>
<keyword evidence="4" id="KW-0325">Glycoprotein</keyword>
<keyword evidence="8" id="KW-1185">Reference proteome</keyword>
<evidence type="ECO:0000256" key="1">
    <source>
        <dbReference type="ARBA" id="ARBA00007664"/>
    </source>
</evidence>
<evidence type="ECO:0000256" key="5">
    <source>
        <dbReference type="SAM" id="SignalP"/>
    </source>
</evidence>